<dbReference type="InterPro" id="IPR029058">
    <property type="entry name" value="AB_hydrolase_fold"/>
</dbReference>
<dbReference type="Pfam" id="PF00756">
    <property type="entry name" value="Esterase"/>
    <property type="match status" value="1"/>
</dbReference>
<dbReference type="InterPro" id="IPR000801">
    <property type="entry name" value="Esterase-like"/>
</dbReference>
<dbReference type="InterPro" id="IPR014756">
    <property type="entry name" value="Ig_E-set"/>
</dbReference>
<dbReference type="InterPro" id="IPR050583">
    <property type="entry name" value="Mycobacterial_A85_antigen"/>
</dbReference>
<dbReference type="PANTHER" id="PTHR48098">
    <property type="entry name" value="ENTEROCHELIN ESTERASE-RELATED"/>
    <property type="match status" value="1"/>
</dbReference>
<dbReference type="EMBL" id="BMQL01000027">
    <property type="protein sequence ID" value="GGR21610.1"/>
    <property type="molecule type" value="Genomic_DNA"/>
</dbReference>
<reference evidence="2" key="1">
    <citation type="journal article" date="2014" name="Int. J. Syst. Evol. Microbiol.">
        <title>Complete genome sequence of Corynebacterium casei LMG S-19264T (=DSM 44701T), isolated from a smear-ripened cheese.</title>
        <authorList>
            <consortium name="US DOE Joint Genome Institute (JGI-PGF)"/>
            <person name="Walter F."/>
            <person name="Albersmeier A."/>
            <person name="Kalinowski J."/>
            <person name="Ruckert C."/>
        </authorList>
    </citation>
    <scope>NUCLEOTIDE SEQUENCE</scope>
    <source>
        <strain evidence="2">JCM 31311</strain>
    </source>
</reference>
<organism evidence="2 3">
    <name type="scientific">Deinococcus ruber</name>
    <dbReference type="NCBI Taxonomy" id="1848197"/>
    <lineage>
        <taxon>Bacteria</taxon>
        <taxon>Thermotogati</taxon>
        <taxon>Deinococcota</taxon>
        <taxon>Deinococci</taxon>
        <taxon>Deinococcales</taxon>
        <taxon>Deinococcaceae</taxon>
        <taxon>Deinococcus</taxon>
    </lineage>
</organism>
<sequence length="348" mass="38492">MLLFAATLASMAVLVSGTAVTFIPPPGAVALSGDFTDWTKRPAIPVQQGRPITLTLPRGAWVEYAWVGADGKPFADPDNPQRSLNPWWNYPRAVQVGEYRQHPLLSADLPPQRGEAHRLSWEGGVFPGTRRAIVYTPPGYDAAQTYPVYYVQDGVAFYRTGKLGELMDRALSLNLIRPAVLVFVEPGERNEEYYLNDRYLDFLRAEVFTRVEGTYSVAEDAAGRGLWGASLGGLISLYLGSRHPELFGAVVSHSGAFIAHPQGRSGTTIDTTTAGEWLRTELTQQPPHHLRVSLDTGTLEWLAAPNRRMAAALMDAGIEHQYREYQSGHNWVTWRGALPEALLYMQGI</sequence>
<dbReference type="PANTHER" id="PTHR48098:SF3">
    <property type="entry name" value="IRON(III) ENTEROBACTIN ESTERASE"/>
    <property type="match status" value="1"/>
</dbReference>
<evidence type="ECO:0000313" key="3">
    <source>
        <dbReference type="Proteomes" id="UP000603865"/>
    </source>
</evidence>
<keyword evidence="1" id="KW-0732">Signal</keyword>
<feature type="signal peptide" evidence="1">
    <location>
        <begin position="1"/>
        <end position="21"/>
    </location>
</feature>
<gene>
    <name evidence="2" type="ORF">GCM10008957_37330</name>
</gene>
<comment type="caution">
    <text evidence="2">The sequence shown here is derived from an EMBL/GenBank/DDBJ whole genome shotgun (WGS) entry which is preliminary data.</text>
</comment>
<dbReference type="AlphaFoldDB" id="A0A918CH57"/>
<accession>A0A918CH57</accession>
<reference evidence="2" key="2">
    <citation type="submission" date="2020-09" db="EMBL/GenBank/DDBJ databases">
        <authorList>
            <person name="Sun Q."/>
            <person name="Ohkuma M."/>
        </authorList>
    </citation>
    <scope>NUCLEOTIDE SEQUENCE</scope>
    <source>
        <strain evidence="2">JCM 31311</strain>
    </source>
</reference>
<protein>
    <submittedName>
        <fullName evidence="2">Ferric enterobactin esterase</fullName>
    </submittedName>
</protein>
<evidence type="ECO:0000256" key="1">
    <source>
        <dbReference type="SAM" id="SignalP"/>
    </source>
</evidence>
<proteinExistence type="predicted"/>
<name>A0A918CH57_9DEIO</name>
<feature type="chain" id="PRO_5036880266" evidence="1">
    <location>
        <begin position="22"/>
        <end position="348"/>
    </location>
</feature>
<dbReference type="Proteomes" id="UP000603865">
    <property type="component" value="Unassembled WGS sequence"/>
</dbReference>
<keyword evidence="3" id="KW-1185">Reference proteome</keyword>
<evidence type="ECO:0000313" key="2">
    <source>
        <dbReference type="EMBL" id="GGR21610.1"/>
    </source>
</evidence>
<dbReference type="SUPFAM" id="SSF81296">
    <property type="entry name" value="E set domains"/>
    <property type="match status" value="1"/>
</dbReference>
<dbReference type="SUPFAM" id="SSF53474">
    <property type="entry name" value="alpha/beta-Hydrolases"/>
    <property type="match status" value="1"/>
</dbReference>
<dbReference type="Gene3D" id="3.40.50.1820">
    <property type="entry name" value="alpha/beta hydrolase"/>
    <property type="match status" value="1"/>
</dbReference>